<organism evidence="3 4">
    <name type="scientific">Trueperella pecoris</name>
    <dbReference type="NCBI Taxonomy" id="2733571"/>
    <lineage>
        <taxon>Bacteria</taxon>
        <taxon>Bacillati</taxon>
        <taxon>Actinomycetota</taxon>
        <taxon>Actinomycetes</taxon>
        <taxon>Actinomycetales</taxon>
        <taxon>Actinomycetaceae</taxon>
        <taxon>Trueperella</taxon>
    </lineage>
</organism>
<keyword evidence="2" id="KW-1133">Transmembrane helix</keyword>
<dbReference type="InterPro" id="IPR045931">
    <property type="entry name" value="DUF6350"/>
</dbReference>
<evidence type="ECO:0000256" key="1">
    <source>
        <dbReference type="SAM" id="MobiDB-lite"/>
    </source>
</evidence>
<protein>
    <submittedName>
        <fullName evidence="3">Uncharacterized protein</fullName>
    </submittedName>
</protein>
<dbReference type="RefSeq" id="WP_197552186.1">
    <property type="nucleotide sequence ID" value="NZ_CP063212.1"/>
</dbReference>
<feature type="compositionally biased region" description="Polar residues" evidence="1">
    <location>
        <begin position="374"/>
        <end position="385"/>
    </location>
</feature>
<feature type="transmembrane region" description="Helical" evidence="2">
    <location>
        <begin position="265"/>
        <end position="284"/>
    </location>
</feature>
<feature type="region of interest" description="Disordered" evidence="1">
    <location>
        <begin position="364"/>
        <end position="423"/>
    </location>
</feature>
<feature type="transmembrane region" description="Helical" evidence="2">
    <location>
        <begin position="194"/>
        <end position="216"/>
    </location>
</feature>
<evidence type="ECO:0000256" key="2">
    <source>
        <dbReference type="SAM" id="Phobius"/>
    </source>
</evidence>
<feature type="transmembrane region" description="Helical" evidence="2">
    <location>
        <begin position="296"/>
        <end position="322"/>
    </location>
</feature>
<feature type="transmembrane region" description="Helical" evidence="2">
    <location>
        <begin position="70"/>
        <end position="94"/>
    </location>
</feature>
<dbReference type="Proteomes" id="UP000594961">
    <property type="component" value="Chromosome"/>
</dbReference>
<feature type="compositionally biased region" description="Acidic residues" evidence="1">
    <location>
        <begin position="404"/>
        <end position="417"/>
    </location>
</feature>
<feature type="transmembrane region" description="Helical" evidence="2">
    <location>
        <begin position="223"/>
        <end position="245"/>
    </location>
</feature>
<name>A0A7M1QYJ5_9ACTO</name>
<feature type="transmembrane region" description="Helical" evidence="2">
    <location>
        <begin position="128"/>
        <end position="147"/>
    </location>
</feature>
<sequence>MKTIDLSRELVVARGAIAPPFFTWLAMVVYAIVFYTLTASAPMLGEITWRDASRVGTGWWMTAFGSSTQIGGVTVSLMPTLITLIALYASYVIFRRRGISSWAEVAAATIAQALVVALIGAVVRPDGVWWAAIAGAGAAGFVSSLAAAREELMNLPYLDRAVPRLRLIAGVLAGLALAVGLLALVMGWSRLIQIHGFYLAGAVGSVGLVLLQLMYLPTALMWALAWLLGPGFAVGVGTNYSVLGVESALLPAIPVLGALPSVSAGYPWLLGVVAVIFFGLSMYATKREESTLGGGLLSAAVASVAIAFAVSIGSAMSAGALGSERLATVGPYPALMFAAVLMLVGLPSVLGTLAMHPATRAYLSGKRGDHRTESTASETPESLSDQGLGEEAPTTPPGAVSTGETDEVPFVDTEEEREQPSIG</sequence>
<feature type="transmembrane region" description="Helical" evidence="2">
    <location>
        <begin position="167"/>
        <end position="188"/>
    </location>
</feature>
<evidence type="ECO:0000313" key="3">
    <source>
        <dbReference type="EMBL" id="QOR47099.1"/>
    </source>
</evidence>
<accession>A0A7M1QYJ5</accession>
<proteinExistence type="predicted"/>
<feature type="transmembrane region" description="Helical" evidence="2">
    <location>
        <begin position="334"/>
        <end position="354"/>
    </location>
</feature>
<keyword evidence="2" id="KW-0812">Transmembrane</keyword>
<feature type="transmembrane region" description="Helical" evidence="2">
    <location>
        <begin position="101"/>
        <end position="122"/>
    </location>
</feature>
<dbReference type="AlphaFoldDB" id="A0A7M1QYJ5"/>
<dbReference type="EMBL" id="CP063212">
    <property type="protein sequence ID" value="QOR47099.1"/>
    <property type="molecule type" value="Genomic_DNA"/>
</dbReference>
<dbReference type="Pfam" id="PF19877">
    <property type="entry name" value="DUF6350"/>
    <property type="match status" value="1"/>
</dbReference>
<evidence type="ECO:0000313" key="4">
    <source>
        <dbReference type="Proteomes" id="UP000594961"/>
    </source>
</evidence>
<feature type="transmembrane region" description="Helical" evidence="2">
    <location>
        <begin position="21"/>
        <end position="44"/>
    </location>
</feature>
<gene>
    <name evidence="3" type="ORF">INS90_07455</name>
</gene>
<keyword evidence="2" id="KW-0472">Membrane</keyword>
<reference evidence="3 4" key="1">
    <citation type="submission" date="2020-10" db="EMBL/GenBank/DDBJ databases">
        <title>Trueperella pecoris sp. nov. isolated from bovine and porcine specimens.</title>
        <authorList>
            <person name="Schoenecker L."/>
            <person name="Schnydrig P."/>
            <person name="Brodard I."/>
            <person name="Thomann A."/>
            <person name="Hemphill A."/>
            <person name="Rodriguez-Campos S."/>
            <person name="Perreten V."/>
            <person name="Jores J."/>
            <person name="Kittl S."/>
        </authorList>
    </citation>
    <scope>NUCLEOTIDE SEQUENCE [LARGE SCALE GENOMIC DNA]</scope>
    <source>
        <strain evidence="3 4">19OD0592</strain>
    </source>
</reference>